<dbReference type="AlphaFoldDB" id="N8QDB5"/>
<dbReference type="RefSeq" id="WP_004648261.1">
    <property type="nucleotide sequence ID" value="NZ_KB849164.1"/>
</dbReference>
<dbReference type="OrthoDB" id="6356376at2"/>
<accession>N8QDB5</accession>
<evidence type="ECO:0000313" key="3">
    <source>
        <dbReference type="Proteomes" id="UP000013086"/>
    </source>
</evidence>
<dbReference type="PATRIC" id="fig|1217715.3.peg.1773"/>
<dbReference type="Pfam" id="PF20112">
    <property type="entry name" value="DUF6502"/>
    <property type="match status" value="1"/>
</dbReference>
<dbReference type="Proteomes" id="UP000013086">
    <property type="component" value="Unassembled WGS sequence"/>
</dbReference>
<protein>
    <submittedName>
        <fullName evidence="2">Uncharacterized protein</fullName>
    </submittedName>
</protein>
<sequence length="287" mass="32201">MKKLLIHSSSLDQPTLSTSTHLSQNAESTLESTLQVMNELVHWMVKSGIGYAEFSAALRSLFYNEAIKELEYLNQKKTDSSVSLLSGLNRRDVSALRAENGGDHQIIPAAYVDILSSSVPARVVALWIHQDLNNILPISGEENSFEYLVKQISTEKHPRSILLELKRIGVIVEDGENVILQTNSFTPSPEMDEIKQLFTANIVSHLAAGIHNIIEKDNSFLEQALFANELTSASVEQLKQTSMKLWNEMSKQVLAEALEYCKQDEGRKDAVFNFRLGVFQHDAQEKK</sequence>
<evidence type="ECO:0000256" key="1">
    <source>
        <dbReference type="SAM" id="MobiDB-lite"/>
    </source>
</evidence>
<dbReference type="eggNOG" id="COG5281">
    <property type="taxonomic scope" value="Bacteria"/>
</dbReference>
<comment type="caution">
    <text evidence="2">The sequence shown here is derived from an EMBL/GenBank/DDBJ whole genome shotgun (WGS) entry which is preliminary data.</text>
</comment>
<dbReference type="EMBL" id="APOH01000013">
    <property type="protein sequence ID" value="ENU19877.1"/>
    <property type="molecule type" value="Genomic_DNA"/>
</dbReference>
<reference evidence="2 3" key="1">
    <citation type="submission" date="2013-02" db="EMBL/GenBank/DDBJ databases">
        <title>The Genome Sequence of Acinetobacter sp. ANC 3994.</title>
        <authorList>
            <consortium name="The Broad Institute Genome Sequencing Platform"/>
            <consortium name="The Broad Institute Genome Sequencing Center for Infectious Disease"/>
            <person name="Cerqueira G."/>
            <person name="Feldgarden M."/>
            <person name="Courvalin P."/>
            <person name="Perichon B."/>
            <person name="Grillot-Courvalin C."/>
            <person name="Clermont D."/>
            <person name="Rocha E."/>
            <person name="Yoon E.-J."/>
            <person name="Nemec A."/>
            <person name="Walker B."/>
            <person name="Young S.K."/>
            <person name="Zeng Q."/>
            <person name="Gargeya S."/>
            <person name="Fitzgerald M."/>
            <person name="Haas B."/>
            <person name="Abouelleil A."/>
            <person name="Alvarado L."/>
            <person name="Arachchi H.M."/>
            <person name="Berlin A.M."/>
            <person name="Chapman S.B."/>
            <person name="Dewar J."/>
            <person name="Goldberg J."/>
            <person name="Griggs A."/>
            <person name="Gujja S."/>
            <person name="Hansen M."/>
            <person name="Howarth C."/>
            <person name="Imamovic A."/>
            <person name="Larimer J."/>
            <person name="McCowan C."/>
            <person name="Murphy C."/>
            <person name="Neiman D."/>
            <person name="Pearson M."/>
            <person name="Priest M."/>
            <person name="Roberts A."/>
            <person name="Saif S."/>
            <person name="Shea T."/>
            <person name="Sisk P."/>
            <person name="Sykes S."/>
            <person name="Wortman J."/>
            <person name="Nusbaum C."/>
            <person name="Birren B."/>
        </authorList>
    </citation>
    <scope>NUCLEOTIDE SEQUENCE [LARGE SCALE GENOMIC DNA]</scope>
    <source>
        <strain evidence="2 3">ANC 3994</strain>
    </source>
</reference>
<feature type="compositionally biased region" description="Polar residues" evidence="1">
    <location>
        <begin position="7"/>
        <end position="20"/>
    </location>
</feature>
<evidence type="ECO:0000313" key="2">
    <source>
        <dbReference type="EMBL" id="ENU19877.1"/>
    </source>
</evidence>
<dbReference type="InterPro" id="IPR045445">
    <property type="entry name" value="DUF6502"/>
</dbReference>
<organism evidence="2 3">
    <name type="scientific">Acinetobacter bohemicus ANC 3994</name>
    <dbReference type="NCBI Taxonomy" id="1217715"/>
    <lineage>
        <taxon>Bacteria</taxon>
        <taxon>Pseudomonadati</taxon>
        <taxon>Pseudomonadota</taxon>
        <taxon>Gammaproteobacteria</taxon>
        <taxon>Moraxellales</taxon>
        <taxon>Moraxellaceae</taxon>
        <taxon>Acinetobacter</taxon>
    </lineage>
</organism>
<name>N8QDB5_9GAMM</name>
<gene>
    <name evidence="2" type="ORF">F994_01817</name>
</gene>
<dbReference type="HOGENOM" id="CLU_068848_0_0_6"/>
<proteinExistence type="predicted"/>
<feature type="region of interest" description="Disordered" evidence="1">
    <location>
        <begin position="1"/>
        <end position="20"/>
    </location>
</feature>